<evidence type="ECO:0000313" key="2">
    <source>
        <dbReference type="Proteomes" id="UP000229370"/>
    </source>
</evidence>
<sequence length="269" mass="29170">MKNYNLKLKIVRFFFVFLTFNFSFLTLNLSQALAIEMNSSQYRIQMSNVNIGAASQLQSDNGNLLSDTLGQTAAGQFSSDGYILKAGFQYIHSIVPFSFAISNININFGEVTPGLPLTATTDLTVSFGGGGEYQVTVNELGKLKTAVGNNYINDTCCDLGCSDPGKCTETAAAVWNLNTTTGFGYKMSGEDIPTTFTTCGPTCYRPFPDTSIPEDPAIIMSSPNVTVDLSSKPKDIYHQSTMTLKLNISDIQPAGTYQTVLNFMATPSY</sequence>
<accession>A0A2M8GP15</accession>
<proteinExistence type="predicted"/>
<dbReference type="AlphaFoldDB" id="A0A2M8GP15"/>
<dbReference type="Proteomes" id="UP000229370">
    <property type="component" value="Unassembled WGS sequence"/>
</dbReference>
<dbReference type="EMBL" id="PFQK01000006">
    <property type="protein sequence ID" value="PJC82302.1"/>
    <property type="molecule type" value="Genomic_DNA"/>
</dbReference>
<gene>
    <name evidence="1" type="ORF">CO007_00195</name>
</gene>
<reference evidence="2" key="1">
    <citation type="submission" date="2017-09" db="EMBL/GenBank/DDBJ databases">
        <title>Depth-based differentiation of microbial function through sediment-hosted aquifers and enrichment of novel symbionts in the deep terrestrial subsurface.</title>
        <authorList>
            <person name="Probst A.J."/>
            <person name="Ladd B."/>
            <person name="Jarett J.K."/>
            <person name="Geller-Mcgrath D.E."/>
            <person name="Sieber C.M.K."/>
            <person name="Emerson J.B."/>
            <person name="Anantharaman K."/>
            <person name="Thomas B.C."/>
            <person name="Malmstrom R."/>
            <person name="Stieglmeier M."/>
            <person name="Klingl A."/>
            <person name="Woyke T."/>
            <person name="Ryan C.M."/>
            <person name="Banfield J.F."/>
        </authorList>
    </citation>
    <scope>NUCLEOTIDE SEQUENCE [LARGE SCALE GENOMIC DNA]</scope>
</reference>
<organism evidence="1 2">
    <name type="scientific">Candidatus Roizmanbacteria bacterium CG_4_8_14_3_um_filter_36_10</name>
    <dbReference type="NCBI Taxonomy" id="1974834"/>
    <lineage>
        <taxon>Bacteria</taxon>
        <taxon>Candidatus Roizmaniibacteriota</taxon>
    </lineage>
</organism>
<protein>
    <submittedName>
        <fullName evidence="1">Uncharacterized protein</fullName>
    </submittedName>
</protein>
<evidence type="ECO:0000313" key="1">
    <source>
        <dbReference type="EMBL" id="PJC82302.1"/>
    </source>
</evidence>
<comment type="caution">
    <text evidence="1">The sequence shown here is derived from an EMBL/GenBank/DDBJ whole genome shotgun (WGS) entry which is preliminary data.</text>
</comment>
<name>A0A2M8GP15_9BACT</name>